<evidence type="ECO:0000313" key="3">
    <source>
        <dbReference type="Proteomes" id="UP000247099"/>
    </source>
</evidence>
<dbReference type="EMBL" id="QHJQ01000001">
    <property type="protein sequence ID" value="PXA05730.1"/>
    <property type="molecule type" value="Genomic_DNA"/>
</dbReference>
<organism evidence="2 3">
    <name type="scientific">Coraliomargarita sinensis</name>
    <dbReference type="NCBI Taxonomy" id="2174842"/>
    <lineage>
        <taxon>Bacteria</taxon>
        <taxon>Pseudomonadati</taxon>
        <taxon>Verrucomicrobiota</taxon>
        <taxon>Opitutia</taxon>
        <taxon>Puniceicoccales</taxon>
        <taxon>Coraliomargaritaceae</taxon>
        <taxon>Coraliomargarita</taxon>
    </lineage>
</organism>
<keyword evidence="3" id="KW-1185">Reference proteome</keyword>
<gene>
    <name evidence="2" type="ORF">DDZ13_02345</name>
</gene>
<dbReference type="Proteomes" id="UP000247099">
    <property type="component" value="Unassembled WGS sequence"/>
</dbReference>
<reference evidence="2 3" key="1">
    <citation type="submission" date="2018-05" db="EMBL/GenBank/DDBJ databases">
        <title>Coraliomargarita sinensis sp. nov., isolated from a marine solar saltern.</title>
        <authorList>
            <person name="Zhou L.Y."/>
        </authorList>
    </citation>
    <scope>NUCLEOTIDE SEQUENCE [LARGE SCALE GENOMIC DNA]</scope>
    <source>
        <strain evidence="2 3">WN38</strain>
    </source>
</reference>
<protein>
    <submittedName>
        <fullName evidence="2">Uncharacterized protein</fullName>
    </submittedName>
</protein>
<proteinExistence type="predicted"/>
<dbReference type="AlphaFoldDB" id="A0A317ZJK1"/>
<name>A0A317ZJK1_9BACT</name>
<feature type="region of interest" description="Disordered" evidence="1">
    <location>
        <begin position="57"/>
        <end position="95"/>
    </location>
</feature>
<comment type="caution">
    <text evidence="2">The sequence shown here is derived from an EMBL/GenBank/DDBJ whole genome shotgun (WGS) entry which is preliminary data.</text>
</comment>
<evidence type="ECO:0000256" key="1">
    <source>
        <dbReference type="SAM" id="MobiDB-lite"/>
    </source>
</evidence>
<sequence length="276" mass="31004">MSQPHQLKDHVKEIIELKRDGLKHTQIAELLAEKYKMEVSSQAIDYRVKKAIEKELLDQPSGSPAAEDQTDSEVRINTDAQTEVVEDDDPLSPDEKSRLKACLECIDRGLEAFVQMGEALATIRDEKLYRSTHKTFEAFVAEVVLITRARAYQLIANSEVYTEMSKILDISKTNLPMPTRESHIAELARIKDPHKRMAVWKDVVKKCDAGRRAVTAPVLQEAVASHLPKKKASAKLEKLSLKQISKQVQQAIQQLCAGDTDEARAVLEALAEKLPR</sequence>
<accession>A0A317ZJK1</accession>
<evidence type="ECO:0000313" key="2">
    <source>
        <dbReference type="EMBL" id="PXA05730.1"/>
    </source>
</evidence>
<dbReference type="InParanoid" id="A0A317ZJK1"/>